<dbReference type="InterPro" id="IPR045874">
    <property type="entry name" value="LRK10/LRL21-25-like"/>
</dbReference>
<dbReference type="FunFam" id="3.30.200.20:FF:000178">
    <property type="entry name" value="serine/threonine-protein kinase PBS1-like"/>
    <property type="match status" value="1"/>
</dbReference>
<evidence type="ECO:0000256" key="9">
    <source>
        <dbReference type="ARBA" id="ARBA00022989"/>
    </source>
</evidence>
<keyword evidence="15" id="KW-0675">Receptor</keyword>
<reference evidence="15" key="2">
    <citation type="journal article" date="2024" name="Plant">
        <title>Genomic evolution and insights into agronomic trait innovations of Sesamum species.</title>
        <authorList>
            <person name="Miao H."/>
            <person name="Wang L."/>
            <person name="Qu L."/>
            <person name="Liu H."/>
            <person name="Sun Y."/>
            <person name="Le M."/>
            <person name="Wang Q."/>
            <person name="Wei S."/>
            <person name="Zheng Y."/>
            <person name="Lin W."/>
            <person name="Duan Y."/>
            <person name="Cao H."/>
            <person name="Xiong S."/>
            <person name="Wang X."/>
            <person name="Wei L."/>
            <person name="Li C."/>
            <person name="Ma Q."/>
            <person name="Ju M."/>
            <person name="Zhao R."/>
            <person name="Li G."/>
            <person name="Mu C."/>
            <person name="Tian Q."/>
            <person name="Mei H."/>
            <person name="Zhang T."/>
            <person name="Gao T."/>
            <person name="Zhang H."/>
        </authorList>
    </citation>
    <scope>NUCLEOTIDE SEQUENCE</scope>
    <source>
        <strain evidence="15">KEN1</strain>
    </source>
</reference>
<evidence type="ECO:0000256" key="3">
    <source>
        <dbReference type="ARBA" id="ARBA00022679"/>
    </source>
</evidence>
<reference evidence="15" key="1">
    <citation type="submission" date="2020-06" db="EMBL/GenBank/DDBJ databases">
        <authorList>
            <person name="Li T."/>
            <person name="Hu X."/>
            <person name="Zhang T."/>
            <person name="Song X."/>
            <person name="Zhang H."/>
            <person name="Dai N."/>
            <person name="Sheng W."/>
            <person name="Hou X."/>
            <person name="Wei L."/>
        </authorList>
    </citation>
    <scope>NUCLEOTIDE SEQUENCE</scope>
    <source>
        <strain evidence="15">KEN1</strain>
        <tissue evidence="15">Leaf</tissue>
    </source>
</reference>
<evidence type="ECO:0000259" key="14">
    <source>
        <dbReference type="PROSITE" id="PS50011"/>
    </source>
</evidence>
<evidence type="ECO:0000256" key="5">
    <source>
        <dbReference type="ARBA" id="ARBA00022729"/>
    </source>
</evidence>
<keyword evidence="10" id="KW-0472">Membrane</keyword>
<gene>
    <name evidence="15" type="ORF">Slati_1558700</name>
</gene>
<evidence type="ECO:0000256" key="2">
    <source>
        <dbReference type="ARBA" id="ARBA00022527"/>
    </source>
</evidence>
<dbReference type="InterPro" id="IPR017441">
    <property type="entry name" value="Protein_kinase_ATP_BS"/>
</dbReference>
<evidence type="ECO:0000256" key="12">
    <source>
        <dbReference type="PROSITE-ProRule" id="PRU10141"/>
    </source>
</evidence>
<dbReference type="Gene3D" id="1.10.510.10">
    <property type="entry name" value="Transferase(Phosphotransferase) domain 1"/>
    <property type="match status" value="1"/>
</dbReference>
<dbReference type="AlphaFoldDB" id="A0AAW2X868"/>
<evidence type="ECO:0000256" key="11">
    <source>
        <dbReference type="ARBA" id="ARBA00023180"/>
    </source>
</evidence>
<evidence type="ECO:0000256" key="6">
    <source>
        <dbReference type="ARBA" id="ARBA00022741"/>
    </source>
</evidence>
<evidence type="ECO:0000256" key="10">
    <source>
        <dbReference type="ARBA" id="ARBA00023136"/>
    </source>
</evidence>
<feature type="binding site" evidence="12">
    <location>
        <position position="500"/>
    </location>
    <ligand>
        <name>ATP</name>
        <dbReference type="ChEBI" id="CHEBI:30616"/>
    </ligand>
</feature>
<dbReference type="InterPro" id="IPR000719">
    <property type="entry name" value="Prot_kinase_dom"/>
</dbReference>
<keyword evidence="7 15" id="KW-0418">Kinase</keyword>
<evidence type="ECO:0000256" key="13">
    <source>
        <dbReference type="SAM" id="MobiDB-lite"/>
    </source>
</evidence>
<feature type="domain" description="Protein kinase" evidence="14">
    <location>
        <begin position="472"/>
        <end position="760"/>
    </location>
</feature>
<evidence type="ECO:0000256" key="1">
    <source>
        <dbReference type="ARBA" id="ARBA00004479"/>
    </source>
</evidence>
<dbReference type="Pfam" id="PF14380">
    <property type="entry name" value="WAK_assoc"/>
    <property type="match status" value="1"/>
</dbReference>
<comment type="caution">
    <text evidence="15">The sequence shown here is derived from an EMBL/GenBank/DDBJ whole genome shotgun (WGS) entry which is preliminary data.</text>
</comment>
<dbReference type="PANTHER" id="PTHR27009">
    <property type="entry name" value="RUST RESISTANCE KINASE LR10-RELATED"/>
    <property type="match status" value="1"/>
</dbReference>
<dbReference type="SMART" id="SM00220">
    <property type="entry name" value="S_TKc"/>
    <property type="match status" value="1"/>
</dbReference>
<evidence type="ECO:0000313" key="15">
    <source>
        <dbReference type="EMBL" id="KAL0450023.1"/>
    </source>
</evidence>
<evidence type="ECO:0000256" key="8">
    <source>
        <dbReference type="ARBA" id="ARBA00022840"/>
    </source>
</evidence>
<feature type="region of interest" description="Disordered" evidence="13">
    <location>
        <begin position="183"/>
        <end position="244"/>
    </location>
</feature>
<evidence type="ECO:0000256" key="4">
    <source>
        <dbReference type="ARBA" id="ARBA00022692"/>
    </source>
</evidence>
<keyword evidence="11" id="KW-0325">Glycoprotein</keyword>
<dbReference type="SUPFAM" id="SSF56112">
    <property type="entry name" value="Protein kinase-like (PK-like)"/>
    <property type="match status" value="1"/>
</dbReference>
<dbReference type="InterPro" id="IPR032872">
    <property type="entry name" value="WAK_assoc_C"/>
</dbReference>
<feature type="compositionally biased region" description="Basic and acidic residues" evidence="13">
    <location>
        <begin position="210"/>
        <end position="242"/>
    </location>
</feature>
<keyword evidence="5" id="KW-0732">Signal</keyword>
<dbReference type="SUPFAM" id="SSF53474">
    <property type="entry name" value="alpha/beta-Hydrolases"/>
    <property type="match status" value="1"/>
</dbReference>
<protein>
    <submittedName>
        <fullName evidence="15">LEAF RUST 10 DISEASE-RESISTANCE LOCUS RECEPTOR-LIKE PROTEIN KINASE-like 2.1</fullName>
    </submittedName>
</protein>
<dbReference type="EMBL" id="JACGWN010000005">
    <property type="protein sequence ID" value="KAL0450023.1"/>
    <property type="molecule type" value="Genomic_DNA"/>
</dbReference>
<name>A0AAW2X868_9LAMI</name>
<dbReference type="Gene3D" id="3.40.50.1820">
    <property type="entry name" value="alpha/beta hydrolase"/>
    <property type="match status" value="1"/>
</dbReference>
<keyword evidence="4" id="KW-0812">Transmembrane</keyword>
<dbReference type="InterPro" id="IPR029058">
    <property type="entry name" value="AB_hydrolase_fold"/>
</dbReference>
<keyword evidence="3" id="KW-0808">Transferase</keyword>
<dbReference type="Pfam" id="PF00069">
    <property type="entry name" value="Pkinase"/>
    <property type="match status" value="1"/>
</dbReference>
<dbReference type="GO" id="GO:0005524">
    <property type="term" value="F:ATP binding"/>
    <property type="evidence" value="ECO:0007669"/>
    <property type="project" value="UniProtKB-UniRule"/>
</dbReference>
<dbReference type="CDD" id="cd14066">
    <property type="entry name" value="STKc_IRAK"/>
    <property type="match status" value="1"/>
</dbReference>
<comment type="subcellular location">
    <subcellularLocation>
        <location evidence="1">Membrane</location>
        <topology evidence="1">Single-pass type I membrane protein</topology>
    </subcellularLocation>
</comment>
<dbReference type="GO" id="GO:0004674">
    <property type="term" value="F:protein serine/threonine kinase activity"/>
    <property type="evidence" value="ECO:0007669"/>
    <property type="project" value="UniProtKB-KW"/>
</dbReference>
<dbReference type="InterPro" id="IPR011009">
    <property type="entry name" value="Kinase-like_dom_sf"/>
</dbReference>
<evidence type="ECO:0000256" key="7">
    <source>
        <dbReference type="ARBA" id="ARBA00022777"/>
    </source>
</evidence>
<accession>A0AAW2X868</accession>
<dbReference type="PROSITE" id="PS50011">
    <property type="entry name" value="PROTEIN_KINASE_DOM"/>
    <property type="match status" value="1"/>
</dbReference>
<keyword evidence="6 12" id="KW-0547">Nucleotide-binding</keyword>
<dbReference type="InterPro" id="IPR008271">
    <property type="entry name" value="Ser/Thr_kinase_AS"/>
</dbReference>
<organism evidence="15">
    <name type="scientific">Sesamum latifolium</name>
    <dbReference type="NCBI Taxonomy" id="2727402"/>
    <lineage>
        <taxon>Eukaryota</taxon>
        <taxon>Viridiplantae</taxon>
        <taxon>Streptophyta</taxon>
        <taxon>Embryophyta</taxon>
        <taxon>Tracheophyta</taxon>
        <taxon>Spermatophyta</taxon>
        <taxon>Magnoliopsida</taxon>
        <taxon>eudicotyledons</taxon>
        <taxon>Gunneridae</taxon>
        <taxon>Pentapetalae</taxon>
        <taxon>asterids</taxon>
        <taxon>lamiids</taxon>
        <taxon>Lamiales</taxon>
        <taxon>Pedaliaceae</taxon>
        <taxon>Sesamum</taxon>
    </lineage>
</organism>
<dbReference type="GO" id="GO:0016020">
    <property type="term" value="C:membrane"/>
    <property type="evidence" value="ECO:0007669"/>
    <property type="project" value="UniProtKB-SubCell"/>
</dbReference>
<dbReference type="Gene3D" id="3.30.200.20">
    <property type="entry name" value="Phosphorylase Kinase, domain 1"/>
    <property type="match status" value="1"/>
</dbReference>
<keyword evidence="2" id="KW-0723">Serine/threonine-protein kinase</keyword>
<sequence length="888" mass="99439">MYELFVELSLRLRVNLMGYDYSGYGQSSGKPTECNTYADIDAVYKCLKEQYGVKDEQLILYGQSVGSGPTVDLASRLPNLRGVVLHSPILSGLRVLYPVKRTYWFDIYKNIDKIGSINCPVLVIHGTADDVVDCSHGRQLWELCKVKCEPVWINGGGHCNLELYPEFIKQLKKFVLALRKSKPAGNGSAATSLDTDNKNKSAESNTTDTFELRTDIPEVSRNSLDSRLDKSKKTSKLEKSRMSTDSVEPFRKRKGFICLFDFSSAANDQNITLYYGCGTSQLTPGTPSLPFQFNCHVNGSNSISFYTTGEASGQGNGVSCSSNICVPVNQSAARELSSAAASTNLLQDALRSGFTIQWSANTDNCNGCARSGGLCGYNEGTAAFACYCTDRVHEFTCNYSRPPGNGSRKGLSDLHKYVIIVILSIIIFYIRKQFKQQEADQESKQNIDKFLHSHGSLAPKRYNYREIKKITNSFAEKLGKGGYGIVYKGKLPDGQLVAVKVLTETDNNAEEFINEVASISRTSHVNIVNLLGFCYDRKKRVLVYEYMPNKSLDKFICKSGSIDPGCQLRWETLYGIAVGVARGLEYLHRGCNTRIVHFDIKPQNILLDEEFCPKISDFGLAKLFKKKQSIISMLGARGTIGYIAPEVFSRNFGAVSHKSDVYSYGMMLLEMAGARNFDKIEAIQSSEDYFPDKIYEHVVIKNKKLDDLITEEQEKSARKMLLVGLWCIQTAPSDRPSMTKVVEMLEGSLQSIKIPPKPFLSSPKLSGQFSSSVSVDIEITTQETRAKELGPVLETRDILMLQNQIRSFCLRKFEQAHLPLRLSWATDDNRKYTTTLHALYEREQQGYGGSLFCHIFNRRKENSTERCDSFWLNEACQALGLQGIFYLS</sequence>
<proteinExistence type="predicted"/>
<keyword evidence="9" id="KW-1133">Transmembrane helix</keyword>
<dbReference type="PROSITE" id="PS00107">
    <property type="entry name" value="PROTEIN_KINASE_ATP"/>
    <property type="match status" value="1"/>
</dbReference>
<keyword evidence="8 12" id="KW-0067">ATP-binding</keyword>
<dbReference type="PROSITE" id="PS00108">
    <property type="entry name" value="PROTEIN_KINASE_ST"/>
    <property type="match status" value="1"/>
</dbReference>
<dbReference type="FunFam" id="1.10.510.10:FF:000590">
    <property type="entry name" value="PR5-like receptor kinase"/>
    <property type="match status" value="1"/>
</dbReference>